<feature type="domain" description="Rhodopsin" evidence="8">
    <location>
        <begin position="57"/>
        <end position="286"/>
    </location>
</feature>
<feature type="compositionally biased region" description="Acidic residues" evidence="6">
    <location>
        <begin position="406"/>
        <end position="416"/>
    </location>
</feature>
<feature type="transmembrane region" description="Helical" evidence="7">
    <location>
        <begin position="145"/>
        <end position="166"/>
    </location>
</feature>
<evidence type="ECO:0000256" key="4">
    <source>
        <dbReference type="ARBA" id="ARBA00023136"/>
    </source>
</evidence>
<dbReference type="PANTHER" id="PTHR33048">
    <property type="entry name" value="PTH11-LIKE INTEGRAL MEMBRANE PROTEIN (AFU_ORTHOLOGUE AFUA_5G11245)"/>
    <property type="match status" value="1"/>
</dbReference>
<gene>
    <name evidence="9" type="ORF">FJTKL_14156</name>
</gene>
<organism evidence="9 10">
    <name type="scientific">Diaporthe vaccinii</name>
    <dbReference type="NCBI Taxonomy" id="105482"/>
    <lineage>
        <taxon>Eukaryota</taxon>
        <taxon>Fungi</taxon>
        <taxon>Dikarya</taxon>
        <taxon>Ascomycota</taxon>
        <taxon>Pezizomycotina</taxon>
        <taxon>Sordariomycetes</taxon>
        <taxon>Sordariomycetidae</taxon>
        <taxon>Diaporthales</taxon>
        <taxon>Diaporthaceae</taxon>
        <taxon>Diaporthe</taxon>
        <taxon>Diaporthe eres species complex</taxon>
    </lineage>
</organism>
<evidence type="ECO:0000313" key="10">
    <source>
        <dbReference type="Proteomes" id="UP001600888"/>
    </source>
</evidence>
<dbReference type="Proteomes" id="UP001600888">
    <property type="component" value="Unassembled WGS sequence"/>
</dbReference>
<evidence type="ECO:0000256" key="7">
    <source>
        <dbReference type="SAM" id="Phobius"/>
    </source>
</evidence>
<dbReference type="PANTHER" id="PTHR33048:SF47">
    <property type="entry name" value="INTEGRAL MEMBRANE PROTEIN-RELATED"/>
    <property type="match status" value="1"/>
</dbReference>
<feature type="transmembrane region" description="Helical" evidence="7">
    <location>
        <begin position="259"/>
        <end position="284"/>
    </location>
</feature>
<feature type="transmembrane region" description="Helical" evidence="7">
    <location>
        <begin position="224"/>
        <end position="244"/>
    </location>
</feature>
<comment type="subcellular location">
    <subcellularLocation>
        <location evidence="1">Membrane</location>
        <topology evidence="1">Multi-pass membrane protein</topology>
    </subcellularLocation>
</comment>
<evidence type="ECO:0000256" key="5">
    <source>
        <dbReference type="ARBA" id="ARBA00038359"/>
    </source>
</evidence>
<feature type="region of interest" description="Disordered" evidence="6">
    <location>
        <begin position="378"/>
        <end position="416"/>
    </location>
</feature>
<feature type="transmembrane region" description="Helical" evidence="7">
    <location>
        <begin position="186"/>
        <end position="212"/>
    </location>
</feature>
<proteinExistence type="inferred from homology"/>
<dbReference type="InterPro" id="IPR049326">
    <property type="entry name" value="Rhodopsin_dom_fungi"/>
</dbReference>
<sequence>MLMPDFFARAMITMNKTMHEFTSLAVCTLSVNWTLTFLAFLAVLAICWSRFYFLVIITRPDDILVLVAFLISAVLVSLSTWAIVDEGQGKHQQDVSASHLEIAAKSILVSEALWTLVTGLLRIAASLLMRSLTKGTHDRVVHRSAIGIMVLSAALATASIIQIFLICQPFAAQWDPQVLGTCGDQVTSFLVIETAGLLLDIGIFTLPPVIIMRLMTPTKMKVQLVLVFNIGAVVLIITGLRMAALRNAVSPDFTYSQSYLSLLSSAGCMTGVICCASPAIRAMVQRARQNKAMAWRPNPDLEVHVSGPTFLSTKGTRTGRREEGQIDRDLEKGSNSGADADGDEQRSTHDADSESEGTATSRGDEVKKLVVALVDSGRVGAKDLPLDQGTILDPSQALPGISACAEPEDERDWTCP</sequence>
<comment type="similarity">
    <text evidence="5">Belongs to the SAT4 family.</text>
</comment>
<reference evidence="9 10" key="1">
    <citation type="submission" date="2024-03" db="EMBL/GenBank/DDBJ databases">
        <title>A high-quality draft genome sequence of Diaporthe vaccinii, a causative agent of upright dieback and viscid rot disease in cranberry plants.</title>
        <authorList>
            <person name="Sarrasin M."/>
            <person name="Lang B.F."/>
            <person name="Burger G."/>
        </authorList>
    </citation>
    <scope>NUCLEOTIDE SEQUENCE [LARGE SCALE GENOMIC DNA]</scope>
    <source>
        <strain evidence="9 10">IS7</strain>
    </source>
</reference>
<keyword evidence="10" id="KW-1185">Reference proteome</keyword>
<protein>
    <recommendedName>
        <fullName evidence="8">Rhodopsin domain-containing protein</fullName>
    </recommendedName>
</protein>
<evidence type="ECO:0000259" key="8">
    <source>
        <dbReference type="Pfam" id="PF20684"/>
    </source>
</evidence>
<evidence type="ECO:0000256" key="3">
    <source>
        <dbReference type="ARBA" id="ARBA00022989"/>
    </source>
</evidence>
<feature type="compositionally biased region" description="Basic and acidic residues" evidence="6">
    <location>
        <begin position="343"/>
        <end position="352"/>
    </location>
</feature>
<keyword evidence="2 7" id="KW-0812">Transmembrane</keyword>
<feature type="transmembrane region" description="Helical" evidence="7">
    <location>
        <begin position="63"/>
        <end position="84"/>
    </location>
</feature>
<comment type="caution">
    <text evidence="9">The sequence shown here is derived from an EMBL/GenBank/DDBJ whole genome shotgun (WGS) entry which is preliminary data.</text>
</comment>
<feature type="region of interest" description="Disordered" evidence="6">
    <location>
        <begin position="298"/>
        <end position="366"/>
    </location>
</feature>
<keyword evidence="4 7" id="KW-0472">Membrane</keyword>
<evidence type="ECO:0000256" key="1">
    <source>
        <dbReference type="ARBA" id="ARBA00004141"/>
    </source>
</evidence>
<name>A0ABR4E8R7_9PEZI</name>
<keyword evidence="3 7" id="KW-1133">Transmembrane helix</keyword>
<evidence type="ECO:0000256" key="2">
    <source>
        <dbReference type="ARBA" id="ARBA00022692"/>
    </source>
</evidence>
<evidence type="ECO:0000256" key="6">
    <source>
        <dbReference type="SAM" id="MobiDB-lite"/>
    </source>
</evidence>
<accession>A0ABR4E8R7</accession>
<feature type="compositionally biased region" description="Basic and acidic residues" evidence="6">
    <location>
        <begin position="319"/>
        <end position="332"/>
    </location>
</feature>
<dbReference type="Pfam" id="PF20684">
    <property type="entry name" value="Fung_rhodopsin"/>
    <property type="match status" value="1"/>
</dbReference>
<evidence type="ECO:0000313" key="9">
    <source>
        <dbReference type="EMBL" id="KAL2278817.1"/>
    </source>
</evidence>
<dbReference type="InterPro" id="IPR052337">
    <property type="entry name" value="SAT4-like"/>
</dbReference>
<dbReference type="EMBL" id="JBAWTH010000082">
    <property type="protein sequence ID" value="KAL2278817.1"/>
    <property type="molecule type" value="Genomic_DNA"/>
</dbReference>